<dbReference type="FunFam" id="3.40.50.12780:FF:000003">
    <property type="entry name" value="Long-chain-fatty-acid--CoA ligase FadD"/>
    <property type="match status" value="1"/>
</dbReference>
<feature type="domain" description="AMP-dependent synthetase/ligase" evidence="7">
    <location>
        <begin position="20"/>
        <end position="402"/>
    </location>
</feature>
<dbReference type="PROSITE" id="PS00455">
    <property type="entry name" value="AMP_BINDING"/>
    <property type="match status" value="1"/>
</dbReference>
<proteinExistence type="inferred from homology"/>
<comment type="catalytic activity">
    <reaction evidence="6">
        <text>(E)-4-coumarate + ATP + CoA = (E)-4-coumaroyl-CoA + AMP + diphosphate</text>
        <dbReference type="Rhea" id="RHEA:19641"/>
        <dbReference type="ChEBI" id="CHEBI:12876"/>
        <dbReference type="ChEBI" id="CHEBI:30616"/>
        <dbReference type="ChEBI" id="CHEBI:33019"/>
        <dbReference type="ChEBI" id="CHEBI:57287"/>
        <dbReference type="ChEBI" id="CHEBI:85008"/>
        <dbReference type="ChEBI" id="CHEBI:456215"/>
        <dbReference type="EC" id="6.2.1.12"/>
    </reaction>
    <physiologicalReaction direction="left-to-right" evidence="6">
        <dbReference type="Rhea" id="RHEA:19642"/>
    </physiologicalReaction>
</comment>
<keyword evidence="3" id="KW-0436">Ligase</keyword>
<dbReference type="GO" id="GO:0006631">
    <property type="term" value="P:fatty acid metabolic process"/>
    <property type="evidence" value="ECO:0007669"/>
    <property type="project" value="UniProtKB-KW"/>
</dbReference>
<dbReference type="PANTHER" id="PTHR43859:SF4">
    <property type="entry name" value="BUTANOATE--COA LIGASE AAE1-RELATED"/>
    <property type="match status" value="1"/>
</dbReference>
<feature type="domain" description="AMP-binding enzyme C-terminal" evidence="8">
    <location>
        <begin position="452"/>
        <end position="526"/>
    </location>
</feature>
<dbReference type="EMBL" id="CP136890">
    <property type="protein sequence ID" value="WOK94783.1"/>
    <property type="molecule type" value="Genomic_DNA"/>
</dbReference>
<dbReference type="InterPro" id="IPR025110">
    <property type="entry name" value="AMP-bd_C"/>
</dbReference>
<dbReference type="NCBIfam" id="NF006020">
    <property type="entry name" value="PRK08162.1"/>
    <property type="match status" value="1"/>
</dbReference>
<dbReference type="GO" id="GO:0009698">
    <property type="term" value="P:phenylpropanoid metabolic process"/>
    <property type="evidence" value="ECO:0007669"/>
    <property type="project" value="UniProtKB-ARBA"/>
</dbReference>
<dbReference type="AlphaFoldDB" id="A0AAQ3JSJ3"/>
<comment type="similarity">
    <text evidence="1">Belongs to the ATP-dependent AMP-binding enzyme family.</text>
</comment>
<dbReference type="GO" id="GO:0106290">
    <property type="term" value="F:trans-cinnamate-CoA ligase activity"/>
    <property type="evidence" value="ECO:0007669"/>
    <property type="project" value="UniProtKB-ARBA"/>
</dbReference>
<keyword evidence="5" id="KW-0443">Lipid metabolism</keyword>
<keyword evidence="10" id="KW-1185">Reference proteome</keyword>
<dbReference type="Gene3D" id="3.30.300.30">
    <property type="match status" value="1"/>
</dbReference>
<dbReference type="InterPro" id="IPR045851">
    <property type="entry name" value="AMP-bd_C_sf"/>
</dbReference>
<name>A0AAQ3JSJ3_9LILI</name>
<evidence type="ECO:0000256" key="3">
    <source>
        <dbReference type="ARBA" id="ARBA00022598"/>
    </source>
</evidence>
<evidence type="ECO:0000259" key="8">
    <source>
        <dbReference type="Pfam" id="PF13193"/>
    </source>
</evidence>
<evidence type="ECO:0000313" key="10">
    <source>
        <dbReference type="Proteomes" id="UP001327560"/>
    </source>
</evidence>
<protein>
    <recommendedName>
        <fullName evidence="2">4-coumarate--CoA ligase</fullName>
        <ecNumber evidence="2">6.2.1.12</ecNumber>
    </recommendedName>
</protein>
<evidence type="ECO:0000256" key="6">
    <source>
        <dbReference type="ARBA" id="ARBA00034252"/>
    </source>
</evidence>
<dbReference type="InterPro" id="IPR020845">
    <property type="entry name" value="AMP-binding_CS"/>
</dbReference>
<accession>A0AAQ3JSJ3</accession>
<dbReference type="InterPro" id="IPR042099">
    <property type="entry name" value="ANL_N_sf"/>
</dbReference>
<evidence type="ECO:0000256" key="2">
    <source>
        <dbReference type="ARBA" id="ARBA00012959"/>
    </source>
</evidence>
<dbReference type="FunFam" id="3.30.300.30:FF:000008">
    <property type="entry name" value="2,3-dihydroxybenzoate-AMP ligase"/>
    <property type="match status" value="1"/>
</dbReference>
<evidence type="ECO:0000259" key="7">
    <source>
        <dbReference type="Pfam" id="PF00501"/>
    </source>
</evidence>
<evidence type="ECO:0000256" key="1">
    <source>
        <dbReference type="ARBA" id="ARBA00006432"/>
    </source>
</evidence>
<sequence length="550" mass="60612">MEGSIRCSANYVPLSPIGFLERAAVVYGDRTSVVYGSVAFTWRETRERCLRLASALAGLGVSRGDVVAVLAPNIPAMYELHFGVPMAGAILCTLNTRHDSAMVSLLLKHCEAKVMFVDYQLLEVVQGAFKLLSVEKVKLPFLVHISEPTRSVPSPLVNTEYESLLMTASPQFEIRWPIDEFDPISLNYTSGTTSRPKGVIYSHRGAYLNSLVTILINDMHILPVFLWTVPMFHCNGWCLTWGLAAQGGTNICIRNVSAKIIFDSISLHKVTHIGGAPTVLNMIVNAPDTDQKPLPGRVNVMTGAAPPPPKVLFKMEELGFHVMHSYGLTETYGPGTICTWKPEWDSLPAEDRARIKSRQGVHHLALEDVDIKDPVTMKSVPPDAKTIGEVMFRGNTVMNGYYKDINATKEAFAGGWFRSGDLAVRHADGYIQLKDRSKDIIISGGENISTIEVESVLFSHPAVLEAAVVGRPDEHWGETPCAFVKLKEGSCCSAEEIIKFCRDRLPHYMAPRAVVFEDLPKTSTGKIQKFILREKAKAMGSLLRNSGSKL</sequence>
<keyword evidence="4" id="KW-0276">Fatty acid metabolism</keyword>
<dbReference type="GO" id="GO:0016207">
    <property type="term" value="F:4-coumarate-CoA ligase activity"/>
    <property type="evidence" value="ECO:0007669"/>
    <property type="project" value="UniProtKB-EC"/>
</dbReference>
<organism evidence="9 10">
    <name type="scientific">Canna indica</name>
    <name type="common">Indian-shot</name>
    <dbReference type="NCBI Taxonomy" id="4628"/>
    <lineage>
        <taxon>Eukaryota</taxon>
        <taxon>Viridiplantae</taxon>
        <taxon>Streptophyta</taxon>
        <taxon>Embryophyta</taxon>
        <taxon>Tracheophyta</taxon>
        <taxon>Spermatophyta</taxon>
        <taxon>Magnoliopsida</taxon>
        <taxon>Liliopsida</taxon>
        <taxon>Zingiberales</taxon>
        <taxon>Cannaceae</taxon>
        <taxon>Canna</taxon>
    </lineage>
</organism>
<dbReference type="InterPro" id="IPR000873">
    <property type="entry name" value="AMP-dep_synth/lig_dom"/>
</dbReference>
<dbReference type="Gene3D" id="3.40.50.12780">
    <property type="entry name" value="N-terminal domain of ligase-like"/>
    <property type="match status" value="1"/>
</dbReference>
<dbReference type="Proteomes" id="UP001327560">
    <property type="component" value="Chromosome 1"/>
</dbReference>
<evidence type="ECO:0000256" key="5">
    <source>
        <dbReference type="ARBA" id="ARBA00023098"/>
    </source>
</evidence>
<dbReference type="SUPFAM" id="SSF56801">
    <property type="entry name" value="Acetyl-CoA synthetase-like"/>
    <property type="match status" value="1"/>
</dbReference>
<gene>
    <name evidence="9" type="ORF">Cni_G03488</name>
</gene>
<dbReference type="EC" id="6.2.1.12" evidence="2"/>
<dbReference type="Pfam" id="PF13193">
    <property type="entry name" value="AMP-binding_C"/>
    <property type="match status" value="1"/>
</dbReference>
<reference evidence="9 10" key="1">
    <citation type="submission" date="2023-10" db="EMBL/GenBank/DDBJ databases">
        <title>Chromosome-scale genome assembly provides insights into flower coloration mechanisms of Canna indica.</title>
        <authorList>
            <person name="Li C."/>
        </authorList>
    </citation>
    <scope>NUCLEOTIDE SEQUENCE [LARGE SCALE GENOMIC DNA]</scope>
    <source>
        <tissue evidence="9">Flower</tissue>
    </source>
</reference>
<evidence type="ECO:0000313" key="9">
    <source>
        <dbReference type="EMBL" id="WOK94783.1"/>
    </source>
</evidence>
<dbReference type="PANTHER" id="PTHR43859">
    <property type="entry name" value="ACYL-ACTIVATING ENZYME"/>
    <property type="match status" value="1"/>
</dbReference>
<evidence type="ECO:0000256" key="4">
    <source>
        <dbReference type="ARBA" id="ARBA00022832"/>
    </source>
</evidence>
<dbReference type="CDD" id="cd12118">
    <property type="entry name" value="ttLC_FACS_AEE21_like"/>
    <property type="match status" value="1"/>
</dbReference>
<dbReference type="Pfam" id="PF00501">
    <property type="entry name" value="AMP-binding"/>
    <property type="match status" value="1"/>
</dbReference>